<evidence type="ECO:0000313" key="3">
    <source>
        <dbReference type="Proteomes" id="UP000730482"/>
    </source>
</evidence>
<dbReference type="InterPro" id="IPR036388">
    <property type="entry name" value="WH-like_DNA-bd_sf"/>
</dbReference>
<protein>
    <submittedName>
        <fullName evidence="2">Helix-turn-helix domain-containing protein</fullName>
    </submittedName>
</protein>
<reference evidence="2 3" key="1">
    <citation type="submission" date="2020-02" db="EMBL/GenBank/DDBJ databases">
        <title>Acidophilic actinobacteria isolated from forest soil.</title>
        <authorList>
            <person name="Golinska P."/>
        </authorList>
    </citation>
    <scope>NUCLEOTIDE SEQUENCE [LARGE SCALE GENOMIC DNA]</scope>
    <source>
        <strain evidence="2 3">NL8</strain>
    </source>
</reference>
<evidence type="ECO:0000259" key="1">
    <source>
        <dbReference type="Pfam" id="PF12728"/>
    </source>
</evidence>
<dbReference type="InterPro" id="IPR010093">
    <property type="entry name" value="SinI_DNA-bd"/>
</dbReference>
<keyword evidence="3" id="KW-1185">Reference proteome</keyword>
<feature type="domain" description="Helix-turn-helix" evidence="1">
    <location>
        <begin position="1"/>
        <end position="49"/>
    </location>
</feature>
<dbReference type="InterPro" id="IPR009061">
    <property type="entry name" value="DNA-bd_dom_put_sf"/>
</dbReference>
<dbReference type="Gene3D" id="1.10.10.10">
    <property type="entry name" value="Winged helix-like DNA-binding domain superfamily/Winged helix DNA-binding domain"/>
    <property type="match status" value="1"/>
</dbReference>
<dbReference type="Proteomes" id="UP000730482">
    <property type="component" value="Unassembled WGS sequence"/>
</dbReference>
<accession>A0ABS5KIL7</accession>
<dbReference type="Pfam" id="PF12728">
    <property type="entry name" value="HTH_17"/>
    <property type="match status" value="1"/>
</dbReference>
<dbReference type="SUPFAM" id="SSF46955">
    <property type="entry name" value="Putative DNA-binding domain"/>
    <property type="match status" value="1"/>
</dbReference>
<proteinExistence type="predicted"/>
<dbReference type="EMBL" id="JAAFYZ010000008">
    <property type="protein sequence ID" value="MBS2545968.1"/>
    <property type="molecule type" value="Genomic_DNA"/>
</dbReference>
<evidence type="ECO:0000313" key="2">
    <source>
        <dbReference type="EMBL" id="MBS2545968.1"/>
    </source>
</evidence>
<sequence length="55" mass="6581">MMTTGELAEYLGLSTKTIYRNKHRLPTHRVGRGYRFRRSEIDRWLETCRENPGLL</sequence>
<gene>
    <name evidence="2" type="ORF">KGQ19_03715</name>
</gene>
<dbReference type="InterPro" id="IPR041657">
    <property type="entry name" value="HTH_17"/>
</dbReference>
<name>A0ABS5KIL7_9ACTN</name>
<organism evidence="2 3">
    <name type="scientific">Catenulispora pinistramenti</name>
    <dbReference type="NCBI Taxonomy" id="2705254"/>
    <lineage>
        <taxon>Bacteria</taxon>
        <taxon>Bacillati</taxon>
        <taxon>Actinomycetota</taxon>
        <taxon>Actinomycetes</taxon>
        <taxon>Catenulisporales</taxon>
        <taxon>Catenulisporaceae</taxon>
        <taxon>Catenulispora</taxon>
    </lineage>
</organism>
<dbReference type="NCBIfam" id="TIGR01764">
    <property type="entry name" value="excise"/>
    <property type="match status" value="1"/>
</dbReference>
<comment type="caution">
    <text evidence="2">The sequence shown here is derived from an EMBL/GenBank/DDBJ whole genome shotgun (WGS) entry which is preliminary data.</text>
</comment>